<evidence type="ECO:0000256" key="6">
    <source>
        <dbReference type="ARBA" id="ARBA00022884"/>
    </source>
</evidence>
<keyword evidence="5" id="KW-0677">Repeat</keyword>
<dbReference type="SMART" id="SM01103">
    <property type="entry name" value="CRS1_YhbY"/>
    <property type="match status" value="3"/>
</dbReference>
<proteinExistence type="predicted"/>
<keyword evidence="14" id="KW-1185">Reference proteome</keyword>
<feature type="compositionally biased region" description="Basic and acidic residues" evidence="11">
    <location>
        <begin position="888"/>
        <end position="918"/>
    </location>
</feature>
<reference evidence="13 14" key="1">
    <citation type="submission" date="2024-02" db="EMBL/GenBank/DDBJ databases">
        <title>de novo genome assembly of Solanum bulbocastanum strain 11H21.</title>
        <authorList>
            <person name="Hosaka A.J."/>
        </authorList>
    </citation>
    <scope>NUCLEOTIDE SEQUENCE [LARGE SCALE GENOMIC DNA]</scope>
    <source>
        <tissue evidence="13">Young leaves</tissue>
    </source>
</reference>
<dbReference type="InterPro" id="IPR045278">
    <property type="entry name" value="CRS1/CFM2/CFM3"/>
</dbReference>
<protein>
    <recommendedName>
        <fullName evidence="12">CRM domain-containing protein</fullName>
    </recommendedName>
</protein>
<dbReference type="Pfam" id="PF01985">
    <property type="entry name" value="CRS1_YhbY"/>
    <property type="match status" value="3"/>
</dbReference>
<evidence type="ECO:0000256" key="2">
    <source>
        <dbReference type="ARBA" id="ARBA00022528"/>
    </source>
</evidence>
<dbReference type="GO" id="GO:0003729">
    <property type="term" value="F:mRNA binding"/>
    <property type="evidence" value="ECO:0007669"/>
    <property type="project" value="InterPro"/>
</dbReference>
<dbReference type="SUPFAM" id="SSF75471">
    <property type="entry name" value="YhbY-like"/>
    <property type="match status" value="3"/>
</dbReference>
<evidence type="ECO:0000256" key="8">
    <source>
        <dbReference type="ARBA" id="ARBA00023187"/>
    </source>
</evidence>
<evidence type="ECO:0000256" key="1">
    <source>
        <dbReference type="ARBA" id="ARBA00004229"/>
    </source>
</evidence>
<evidence type="ECO:0000256" key="11">
    <source>
        <dbReference type="SAM" id="MobiDB-lite"/>
    </source>
</evidence>
<dbReference type="PANTHER" id="PTHR31846:SF19">
    <property type="entry name" value="CRM-DOMAIN CONTAINING FACTOR CFM3A, CHLOROPLASTIC_MITOCHONDRIAL"/>
    <property type="match status" value="1"/>
</dbReference>
<dbReference type="PANTHER" id="PTHR31846">
    <property type="entry name" value="CRS1 / YHBY (CRM) DOMAIN-CONTAINING PROTEIN"/>
    <property type="match status" value="1"/>
</dbReference>
<name>A0AAN8Y6V5_SOLBU</name>
<comment type="subcellular location">
    <subcellularLocation>
        <location evidence="1">Plastid</location>
        <location evidence="1">Chloroplast</location>
    </subcellularLocation>
</comment>
<dbReference type="AlphaFoldDB" id="A0AAN8Y6V5"/>
<dbReference type="GO" id="GO:0000373">
    <property type="term" value="P:Group II intron splicing"/>
    <property type="evidence" value="ECO:0007669"/>
    <property type="project" value="UniProtKB-ARBA"/>
</dbReference>
<evidence type="ECO:0000256" key="7">
    <source>
        <dbReference type="ARBA" id="ARBA00022946"/>
    </source>
</evidence>
<feature type="region of interest" description="Disordered" evidence="11">
    <location>
        <begin position="884"/>
        <end position="918"/>
    </location>
</feature>
<comment type="caution">
    <text evidence="13">The sequence shown here is derived from an EMBL/GenBank/DDBJ whole genome shotgun (WGS) entry which is preliminary data.</text>
</comment>
<keyword evidence="2" id="KW-0150">Chloroplast</keyword>
<evidence type="ECO:0000256" key="9">
    <source>
        <dbReference type="ARBA" id="ARBA00023274"/>
    </source>
</evidence>
<dbReference type="InterPro" id="IPR001890">
    <property type="entry name" value="RNA-binding_CRM"/>
</dbReference>
<dbReference type="Proteomes" id="UP001371456">
    <property type="component" value="Unassembled WGS sequence"/>
</dbReference>
<dbReference type="GO" id="GO:1990904">
    <property type="term" value="C:ribonucleoprotein complex"/>
    <property type="evidence" value="ECO:0007669"/>
    <property type="project" value="UniProtKB-KW"/>
</dbReference>
<dbReference type="GO" id="GO:0006397">
    <property type="term" value="P:mRNA processing"/>
    <property type="evidence" value="ECO:0007669"/>
    <property type="project" value="UniProtKB-KW"/>
</dbReference>
<keyword evidence="8" id="KW-0508">mRNA splicing</keyword>
<keyword evidence="4" id="KW-0507">mRNA processing</keyword>
<evidence type="ECO:0000259" key="12">
    <source>
        <dbReference type="PROSITE" id="PS51295"/>
    </source>
</evidence>
<feature type="region of interest" description="Disordered" evidence="11">
    <location>
        <begin position="369"/>
        <end position="391"/>
    </location>
</feature>
<dbReference type="FunFam" id="3.30.110.60:FF:000002">
    <property type="entry name" value="CRS2-associated factor 1, chloroplastic"/>
    <property type="match status" value="2"/>
</dbReference>
<keyword evidence="9" id="KW-0687">Ribonucleoprotein</keyword>
<evidence type="ECO:0000256" key="10">
    <source>
        <dbReference type="PROSITE-ProRule" id="PRU00626"/>
    </source>
</evidence>
<feature type="domain" description="CRM" evidence="12">
    <location>
        <begin position="465"/>
        <end position="562"/>
    </location>
</feature>
<dbReference type="EMBL" id="JBANQN010000009">
    <property type="protein sequence ID" value="KAK6780986.1"/>
    <property type="molecule type" value="Genomic_DNA"/>
</dbReference>
<keyword evidence="6 10" id="KW-0694">RNA-binding</keyword>
<keyword evidence="7" id="KW-0809">Transit peptide</keyword>
<dbReference type="InterPro" id="IPR035920">
    <property type="entry name" value="YhbY-like_sf"/>
</dbReference>
<evidence type="ECO:0000256" key="4">
    <source>
        <dbReference type="ARBA" id="ARBA00022664"/>
    </source>
</evidence>
<feature type="domain" description="CRM" evidence="12">
    <location>
        <begin position="250"/>
        <end position="359"/>
    </location>
</feature>
<gene>
    <name evidence="13" type="ORF">RDI58_023170</name>
</gene>
<accession>A0AAN8Y6V5</accession>
<evidence type="ECO:0000256" key="3">
    <source>
        <dbReference type="ARBA" id="ARBA00022640"/>
    </source>
</evidence>
<feature type="domain" description="CRM" evidence="12">
    <location>
        <begin position="700"/>
        <end position="800"/>
    </location>
</feature>
<dbReference type="PROSITE" id="PS51295">
    <property type="entry name" value="CRM"/>
    <property type="match status" value="3"/>
</dbReference>
<evidence type="ECO:0000313" key="14">
    <source>
        <dbReference type="Proteomes" id="UP001371456"/>
    </source>
</evidence>
<dbReference type="FunFam" id="3.30.110.60:FF:000003">
    <property type="entry name" value="CRM-domain containing factor CFM3B, chloroplastic"/>
    <property type="match status" value="1"/>
</dbReference>
<evidence type="ECO:0000256" key="5">
    <source>
        <dbReference type="ARBA" id="ARBA00022737"/>
    </source>
</evidence>
<dbReference type="GO" id="GO:0009507">
    <property type="term" value="C:chloroplast"/>
    <property type="evidence" value="ECO:0007669"/>
    <property type="project" value="UniProtKB-SubCell"/>
</dbReference>
<keyword evidence="3" id="KW-0934">Plastid</keyword>
<sequence length="918" mass="104660">MALVPSQQFYPRTTRLSFLRYSSSKSFKKPNFHAPHDIVNQDCIFKQNPQKRSIFVVTPHDVVNQDCIFKRTPSKRPNFVVKNSSRRWNLDTISPNLKSRDSGTSVFSSSWLGKWNETRNDIKLKKAQIVLNYRNSNGDTSGSDCEESISGSTMDRIVEKLKKFGYADEATEKEKREKRVVEKGSIEDIFFVEEGILPNVRGGFSEESPFGDENVIAKDGVVRFPWEKPLVKKEESNSMASRSRTHLAELTLPASELRRLTNLALRIKNKSRITGAGVTQQVVETIREKWKTSEVVRLKVEGAPALNMKRMHEILELLAFTDSFFPTIQRKTGGLVIWRSGTSVALYRGVSYETPSERMKKRIMRRDEIRHKNSPIVDGESNQNPRNDVDSLREDSVDTFEENKNIDRQSEVNYEVEVDKLLDGLGPRYTDWPGSGPLPVDADLLPGIVPGYQPPFRILPYGVRSTLAAREATALRRLARVLPPHFALGRSRQHQGLASVMVKLWQRSSIAKIAIKRGVQLTTSERMAEDIKKLTGGMLLSRNKDFLVFYRGKDFLSPEVAEALLEKERLAKTLQDEEEKARLRASVLLTRGVTTINSSRTAGTLGETLDADARWGKRLDDKDKENVMREAEILRHGDLVRKLEKKLAFVSSAKARFKCPVRDVKAKCTFQAERKLMKAERVLSKVEETLDPLDRHAEPDSLTDEERFMFRKLGLRMKAFLLLGRRGIFDGTVENMHLHWKYRELVKIMVKAKNFEQVSKIALALEAESGGVLVSVDKVSKGYAIIVFRGKDYSRPPTLRPKNLLTKRKALARSIELQRREALLEHISAVQTRVGQLTAEIEQLASLKDSTDDELYDKLNSAYSSEEEDSEEEGDDAYIEVFDNDNDVVNRSDDSDDIPHPEREFQYVHQNESERELV</sequence>
<organism evidence="13 14">
    <name type="scientific">Solanum bulbocastanum</name>
    <name type="common">Wild potato</name>
    <dbReference type="NCBI Taxonomy" id="147425"/>
    <lineage>
        <taxon>Eukaryota</taxon>
        <taxon>Viridiplantae</taxon>
        <taxon>Streptophyta</taxon>
        <taxon>Embryophyta</taxon>
        <taxon>Tracheophyta</taxon>
        <taxon>Spermatophyta</taxon>
        <taxon>Magnoliopsida</taxon>
        <taxon>eudicotyledons</taxon>
        <taxon>Gunneridae</taxon>
        <taxon>Pentapetalae</taxon>
        <taxon>asterids</taxon>
        <taxon>lamiids</taxon>
        <taxon>Solanales</taxon>
        <taxon>Solanaceae</taxon>
        <taxon>Solanoideae</taxon>
        <taxon>Solaneae</taxon>
        <taxon>Solanum</taxon>
    </lineage>
</organism>
<evidence type="ECO:0000313" key="13">
    <source>
        <dbReference type="EMBL" id="KAK6780986.1"/>
    </source>
</evidence>
<dbReference type="Gene3D" id="3.30.110.60">
    <property type="entry name" value="YhbY-like"/>
    <property type="match status" value="3"/>
</dbReference>